<dbReference type="EMBL" id="MHVL01000029">
    <property type="protein sequence ID" value="OHA92998.1"/>
    <property type="molecule type" value="Genomic_DNA"/>
</dbReference>
<dbReference type="Proteomes" id="UP000179264">
    <property type="component" value="Unassembled WGS sequence"/>
</dbReference>
<protein>
    <recommendedName>
        <fullName evidence="4">Fucosyltransferase C-terminal domain-containing protein</fullName>
    </recommendedName>
</protein>
<sequence>MKKILIQLSSPVFANNAFFNDKDENNMLAPWREVKSRLANLGYDLVTADDNPVKDCSRIIFMDAVTLGERPPFAKRLKWQLKRLLGQKVDSFYPTRQLYKEGIEAGMRDRMLFIIWEGRSVYEQNFVESLWKKFDKILTWDDNLVDHDKFFKYFLPIPPRDKRPDSVPFSQKKLLVNMSINRYSTYKHELYSIRRKSINYFESGYPNDFDLYGLRWDKAVTRLQRLFPFLVKKRKTYRGIAEDKLGTFSRYKFCLCYENNGDANGYITEKIFDAMNAGTVPIYLGAPNIEEYVDRDTFIDRRHFKNDEELARFLTNMKEEGYNKYIEAGLRFIKSERYDKFLPGHLADSVIKALNI</sequence>
<evidence type="ECO:0000313" key="6">
    <source>
        <dbReference type="Proteomes" id="UP000179264"/>
    </source>
</evidence>
<name>A0A1G2T7J3_9BACT</name>
<accession>A0A1G2T7J3</accession>
<dbReference type="InterPro" id="IPR001503">
    <property type="entry name" value="Glyco_trans_10"/>
</dbReference>
<feature type="domain" description="Fucosyltransferase C-terminal" evidence="4">
    <location>
        <begin position="243"/>
        <end position="326"/>
    </location>
</feature>
<evidence type="ECO:0000259" key="4">
    <source>
        <dbReference type="Pfam" id="PF00852"/>
    </source>
</evidence>
<dbReference type="Pfam" id="PF00852">
    <property type="entry name" value="Glyco_transf_10"/>
    <property type="match status" value="1"/>
</dbReference>
<dbReference type="GO" id="GO:0016020">
    <property type="term" value="C:membrane"/>
    <property type="evidence" value="ECO:0007669"/>
    <property type="project" value="InterPro"/>
</dbReference>
<dbReference type="GO" id="GO:0046920">
    <property type="term" value="F:alpha-(1-&gt;3)-fucosyltransferase activity"/>
    <property type="evidence" value="ECO:0007669"/>
    <property type="project" value="TreeGrafter"/>
</dbReference>
<evidence type="ECO:0000256" key="2">
    <source>
        <dbReference type="ARBA" id="ARBA00022676"/>
    </source>
</evidence>
<organism evidence="5 6">
    <name type="scientific">Candidatus Zambryskibacteria bacterium RIFCSPHIGHO2_02_38_10.5</name>
    <dbReference type="NCBI Taxonomy" id="1802742"/>
    <lineage>
        <taxon>Bacteria</taxon>
        <taxon>Candidatus Zambryskiibacteriota</taxon>
    </lineage>
</organism>
<comment type="caution">
    <text evidence="5">The sequence shown here is derived from an EMBL/GenBank/DDBJ whole genome shotgun (WGS) entry which is preliminary data.</text>
</comment>
<dbReference type="PANTHER" id="PTHR11929:SF194">
    <property type="entry name" value="ALPHA-(1,3)-FUCOSYLTRANSFERASE 10"/>
    <property type="match status" value="1"/>
</dbReference>
<dbReference type="InterPro" id="IPR055270">
    <property type="entry name" value="Glyco_tran_10_C"/>
</dbReference>
<gene>
    <name evidence="5" type="ORF">A2W58_02790</name>
</gene>
<evidence type="ECO:0000256" key="3">
    <source>
        <dbReference type="ARBA" id="ARBA00022679"/>
    </source>
</evidence>
<keyword evidence="3" id="KW-0808">Transferase</keyword>
<evidence type="ECO:0000256" key="1">
    <source>
        <dbReference type="ARBA" id="ARBA00008919"/>
    </source>
</evidence>
<proteinExistence type="inferred from homology"/>
<dbReference type="AlphaFoldDB" id="A0A1G2T7J3"/>
<comment type="similarity">
    <text evidence="1">Belongs to the glycosyltransferase 10 family.</text>
</comment>
<reference evidence="5 6" key="1">
    <citation type="journal article" date="2016" name="Nat. Commun.">
        <title>Thousands of microbial genomes shed light on interconnected biogeochemical processes in an aquifer system.</title>
        <authorList>
            <person name="Anantharaman K."/>
            <person name="Brown C.T."/>
            <person name="Hug L.A."/>
            <person name="Sharon I."/>
            <person name="Castelle C.J."/>
            <person name="Probst A.J."/>
            <person name="Thomas B.C."/>
            <person name="Singh A."/>
            <person name="Wilkins M.J."/>
            <person name="Karaoz U."/>
            <person name="Brodie E.L."/>
            <person name="Williams K.H."/>
            <person name="Hubbard S.S."/>
            <person name="Banfield J.F."/>
        </authorList>
    </citation>
    <scope>NUCLEOTIDE SEQUENCE [LARGE SCALE GENOMIC DNA]</scope>
</reference>
<dbReference type="Gene3D" id="3.40.50.11660">
    <property type="entry name" value="Glycosyl transferase family 10, C-terminal domain"/>
    <property type="match status" value="1"/>
</dbReference>
<keyword evidence="2" id="KW-0328">Glycosyltransferase</keyword>
<dbReference type="InterPro" id="IPR038577">
    <property type="entry name" value="GT10-like_C_sf"/>
</dbReference>
<dbReference type="PANTHER" id="PTHR11929">
    <property type="entry name" value="ALPHA- 1,3 -FUCOSYLTRANSFERASE"/>
    <property type="match status" value="1"/>
</dbReference>
<evidence type="ECO:0000313" key="5">
    <source>
        <dbReference type="EMBL" id="OHA92998.1"/>
    </source>
</evidence>
<dbReference type="SUPFAM" id="SSF53756">
    <property type="entry name" value="UDP-Glycosyltransferase/glycogen phosphorylase"/>
    <property type="match status" value="1"/>
</dbReference>